<evidence type="ECO:0000313" key="2">
    <source>
        <dbReference type="Proteomes" id="UP000002531"/>
    </source>
</evidence>
<sequence length="163" mass="18451">MAFSSAACPQARGYRFASRKHVRSESGDRAFDPIKAAENLVTRLAARNISVKRAYEAPAADDGSRILVDRLWPRGLPKTEAAIDLWLKDIAPSTGLRKWFGHDPARWQEFRQRYVEEIHQHPEELDELRTRAKAGRVTLVFAAHDEAHNNAVVLRDVLLGRVS</sequence>
<dbReference type="STRING" id="323098.Nwi_2811"/>
<gene>
    <name evidence="1" type="ordered locus">Nwi_2811</name>
</gene>
<dbReference type="eggNOG" id="COG3189">
    <property type="taxonomic scope" value="Bacteria"/>
</dbReference>
<dbReference type="KEGG" id="nwi:Nwi_2811"/>
<evidence type="ECO:0000313" key="1">
    <source>
        <dbReference type="EMBL" id="ABA06064.1"/>
    </source>
</evidence>
<dbReference type="Proteomes" id="UP000002531">
    <property type="component" value="Chromosome"/>
</dbReference>
<dbReference type="PANTHER" id="PTHR36849">
    <property type="entry name" value="CYTOPLASMIC PROTEIN-RELATED"/>
    <property type="match status" value="1"/>
</dbReference>
<protein>
    <recommendedName>
        <fullName evidence="3">DUF488 domain-containing protein</fullName>
    </recommendedName>
</protein>
<proteinExistence type="predicted"/>
<dbReference type="Pfam" id="PF22752">
    <property type="entry name" value="DUF488-N3i"/>
    <property type="match status" value="1"/>
</dbReference>
<reference evidence="1 2" key="1">
    <citation type="journal article" date="2006" name="Appl. Environ. Microbiol.">
        <title>Genome sequence of the chemolithoautotrophic nitrite-oxidizing bacterium Nitrobacter winogradskyi Nb-255.</title>
        <authorList>
            <person name="Starkenburg S.R."/>
            <person name="Chain P.S."/>
            <person name="Sayavedra-Soto L.A."/>
            <person name="Hauser L."/>
            <person name="Land M.L."/>
            <person name="Larimer F.W."/>
            <person name="Malfatti S.A."/>
            <person name="Klotz M.G."/>
            <person name="Bottomley P.J."/>
            <person name="Arp D.J."/>
            <person name="Hickey W.J."/>
        </authorList>
    </citation>
    <scope>NUCLEOTIDE SEQUENCE [LARGE SCALE GENOMIC DNA]</scope>
    <source>
        <strain evidence="2">ATCC 25391 / DSM 10237 / CIP 104748 / NCIMB 11846 / Nb-255</strain>
    </source>
</reference>
<organism evidence="1 2">
    <name type="scientific">Nitrobacter winogradskyi (strain ATCC 25391 / DSM 10237 / CIP 104748 / NCIMB 11846 / Nb-255)</name>
    <dbReference type="NCBI Taxonomy" id="323098"/>
    <lineage>
        <taxon>Bacteria</taxon>
        <taxon>Pseudomonadati</taxon>
        <taxon>Pseudomonadota</taxon>
        <taxon>Alphaproteobacteria</taxon>
        <taxon>Hyphomicrobiales</taxon>
        <taxon>Nitrobacteraceae</taxon>
        <taxon>Nitrobacter</taxon>
    </lineage>
</organism>
<dbReference type="EMBL" id="CP000115">
    <property type="protein sequence ID" value="ABA06064.1"/>
    <property type="molecule type" value="Genomic_DNA"/>
</dbReference>
<evidence type="ECO:0008006" key="3">
    <source>
        <dbReference type="Google" id="ProtNLM"/>
    </source>
</evidence>
<dbReference type="InterPro" id="IPR052552">
    <property type="entry name" value="YeaO-like"/>
</dbReference>
<name>Q3SNS7_NITWN</name>
<dbReference type="HOGENOM" id="CLU_137928_0_0_5"/>
<dbReference type="PANTHER" id="PTHR36849:SF1">
    <property type="entry name" value="CYTOPLASMIC PROTEIN"/>
    <property type="match status" value="1"/>
</dbReference>
<keyword evidence="2" id="KW-1185">Reference proteome</keyword>
<accession>Q3SNS7</accession>
<dbReference type="AlphaFoldDB" id="Q3SNS7"/>